<evidence type="ECO:0000259" key="2">
    <source>
        <dbReference type="Pfam" id="PF23155"/>
    </source>
</evidence>
<keyword evidence="4" id="KW-1185">Reference proteome</keyword>
<feature type="compositionally biased region" description="Low complexity" evidence="1">
    <location>
        <begin position="246"/>
        <end position="269"/>
    </location>
</feature>
<dbReference type="AlphaFoldDB" id="A0A9W4XV01"/>
<dbReference type="Pfam" id="PF23155">
    <property type="entry name" value="DUF7053"/>
    <property type="match status" value="1"/>
</dbReference>
<gene>
    <name evidence="3" type="ORF">PDIGIT_LOCUS6959</name>
</gene>
<feature type="compositionally biased region" description="Polar residues" evidence="1">
    <location>
        <begin position="232"/>
        <end position="245"/>
    </location>
</feature>
<comment type="caution">
    <text evidence="3">The sequence shown here is derived from an EMBL/GenBank/DDBJ whole genome shotgun (WGS) entry which is preliminary data.</text>
</comment>
<feature type="compositionally biased region" description="Pro residues" evidence="1">
    <location>
        <begin position="418"/>
        <end position="434"/>
    </location>
</feature>
<dbReference type="EMBL" id="CAOQHR010000004">
    <property type="protein sequence ID" value="CAI6333907.1"/>
    <property type="molecule type" value="Genomic_DNA"/>
</dbReference>
<feature type="domain" description="DUF7053" evidence="2">
    <location>
        <begin position="3"/>
        <end position="171"/>
    </location>
</feature>
<evidence type="ECO:0000313" key="4">
    <source>
        <dbReference type="Proteomes" id="UP001152607"/>
    </source>
</evidence>
<organism evidence="3 4">
    <name type="scientific">Periconia digitata</name>
    <dbReference type="NCBI Taxonomy" id="1303443"/>
    <lineage>
        <taxon>Eukaryota</taxon>
        <taxon>Fungi</taxon>
        <taxon>Dikarya</taxon>
        <taxon>Ascomycota</taxon>
        <taxon>Pezizomycotina</taxon>
        <taxon>Dothideomycetes</taxon>
        <taxon>Pleosporomycetidae</taxon>
        <taxon>Pleosporales</taxon>
        <taxon>Massarineae</taxon>
        <taxon>Periconiaceae</taxon>
        <taxon>Periconia</taxon>
    </lineage>
</organism>
<accession>A0A9W4XV01</accession>
<sequence length="445" mass="48879">MSRTSVFTSITPLPSGITRQSVLDAYHNHVEMIELNPLVVERYQCKPPSYSPEEERKSTWYTIKDKVSYLPGGLATGSVSYHACFHDLPEGLQTHVYAPLGLDIRAKWTVGGSLPGEPKEVVELGLKAPVSGLYIREDVRMRCNIMMMGFVKKTFKESHAKLVDRLVEKAHVLESEAANMRLKMLKNLAPGDRSGHGSIFIAPPPGYQDEQLHEQQIHLEENQNKHDHTNKSDTSNSFQYPPSQAYSGHQSIYSNSSSQSGIHSPGSSHASSTNTSARGGGGSSYLTSPPYSSSSSQRHSFHQHSHSQDCDHLRLNDKHINSSLSEQEKLEQQINYLLPSTRYDPHQPAAGAPTTVTITTPTASEKPEPLASHPPASSQYGLLPAVAYNPNQQQPQRSLSSARRRAKTESSVNRSFQPPGPPPTAELPGPPVPPKNHITVTELPA</sequence>
<reference evidence="3" key="1">
    <citation type="submission" date="2023-01" db="EMBL/GenBank/DDBJ databases">
        <authorList>
            <person name="Van Ghelder C."/>
            <person name="Rancurel C."/>
        </authorList>
    </citation>
    <scope>NUCLEOTIDE SEQUENCE</scope>
    <source>
        <strain evidence="3">CNCM I-4278</strain>
    </source>
</reference>
<feature type="compositionally biased region" description="Low complexity" evidence="1">
    <location>
        <begin position="348"/>
        <end position="363"/>
    </location>
</feature>
<name>A0A9W4XV01_9PLEO</name>
<dbReference type="Proteomes" id="UP001152607">
    <property type="component" value="Unassembled WGS sequence"/>
</dbReference>
<dbReference type="InterPro" id="IPR055481">
    <property type="entry name" value="DUF7053"/>
</dbReference>
<feature type="compositionally biased region" description="Low complexity" evidence="1">
    <location>
        <begin position="284"/>
        <end position="298"/>
    </location>
</feature>
<dbReference type="PANTHER" id="PTHR38117">
    <property type="entry name" value="NACHT AND WD40 DOMAIN PROTEIN"/>
    <property type="match status" value="1"/>
</dbReference>
<feature type="region of interest" description="Disordered" evidence="1">
    <location>
        <begin position="341"/>
        <end position="445"/>
    </location>
</feature>
<dbReference type="PANTHER" id="PTHR38117:SF2">
    <property type="entry name" value="NACHT AND WD40 DOMAIN PROTEIN"/>
    <property type="match status" value="1"/>
</dbReference>
<evidence type="ECO:0000256" key="1">
    <source>
        <dbReference type="SAM" id="MobiDB-lite"/>
    </source>
</evidence>
<feature type="region of interest" description="Disordered" evidence="1">
    <location>
        <begin position="224"/>
        <end position="310"/>
    </location>
</feature>
<proteinExistence type="predicted"/>
<feature type="compositionally biased region" description="Polar residues" evidence="1">
    <location>
        <begin position="389"/>
        <end position="401"/>
    </location>
</feature>
<protein>
    <recommendedName>
        <fullName evidence="2">DUF7053 domain-containing protein</fullName>
    </recommendedName>
</protein>
<dbReference type="OrthoDB" id="3246050at2759"/>
<evidence type="ECO:0000313" key="3">
    <source>
        <dbReference type="EMBL" id="CAI6333907.1"/>
    </source>
</evidence>